<dbReference type="InterPro" id="IPR009038">
    <property type="entry name" value="GOLD_dom"/>
</dbReference>
<evidence type="ECO:0000313" key="12">
    <source>
        <dbReference type="RefSeq" id="XP_031554074.1"/>
    </source>
</evidence>
<evidence type="ECO:0000256" key="8">
    <source>
        <dbReference type="SAM" id="Phobius"/>
    </source>
</evidence>
<keyword evidence="11" id="KW-1185">Reference proteome</keyword>
<evidence type="ECO:0000259" key="10">
    <source>
        <dbReference type="PROSITE" id="PS50866"/>
    </source>
</evidence>
<evidence type="ECO:0000256" key="5">
    <source>
        <dbReference type="ARBA" id="ARBA00022989"/>
    </source>
</evidence>
<keyword evidence="5 8" id="KW-1133">Transmembrane helix</keyword>
<keyword evidence="4 9" id="KW-0732">Signal</keyword>
<dbReference type="OrthoDB" id="759142at2759"/>
<dbReference type="PANTHER" id="PTHR22811">
    <property type="entry name" value="TRANSMEMBRANE EMP24 DOMAIN-CONTAINING PROTEIN"/>
    <property type="match status" value="1"/>
</dbReference>
<dbReference type="SMART" id="SM01190">
    <property type="entry name" value="EMP24_GP25L"/>
    <property type="match status" value="1"/>
</dbReference>
<evidence type="ECO:0000313" key="11">
    <source>
        <dbReference type="Proteomes" id="UP000515163"/>
    </source>
</evidence>
<dbReference type="RefSeq" id="XP_031554074.1">
    <property type="nucleotide sequence ID" value="XM_031698214.1"/>
</dbReference>
<name>A0A6P8HCB2_ACTTE</name>
<dbReference type="PROSITE" id="PS50866">
    <property type="entry name" value="GOLD"/>
    <property type="match status" value="1"/>
</dbReference>
<evidence type="ECO:0000256" key="4">
    <source>
        <dbReference type="ARBA" id="ARBA00022729"/>
    </source>
</evidence>
<dbReference type="InParanoid" id="A0A6P8HCB2"/>
<dbReference type="Pfam" id="PF01105">
    <property type="entry name" value="EMP24_GP25L"/>
    <property type="match status" value="1"/>
</dbReference>
<reference evidence="12" key="1">
    <citation type="submission" date="2025-08" db="UniProtKB">
        <authorList>
            <consortium name="RefSeq"/>
        </authorList>
    </citation>
    <scope>IDENTIFICATION</scope>
    <source>
        <tissue evidence="12">Tentacle</tissue>
    </source>
</reference>
<dbReference type="InterPro" id="IPR015720">
    <property type="entry name" value="Emp24-like"/>
</dbReference>
<evidence type="ECO:0000256" key="3">
    <source>
        <dbReference type="ARBA" id="ARBA00022692"/>
    </source>
</evidence>
<dbReference type="Proteomes" id="UP000515163">
    <property type="component" value="Unplaced"/>
</dbReference>
<organism evidence="11 12">
    <name type="scientific">Actinia tenebrosa</name>
    <name type="common">Australian red waratah sea anemone</name>
    <dbReference type="NCBI Taxonomy" id="6105"/>
    <lineage>
        <taxon>Eukaryota</taxon>
        <taxon>Metazoa</taxon>
        <taxon>Cnidaria</taxon>
        <taxon>Anthozoa</taxon>
        <taxon>Hexacorallia</taxon>
        <taxon>Actiniaria</taxon>
        <taxon>Actiniidae</taxon>
        <taxon>Actinia</taxon>
    </lineage>
</organism>
<comment type="similarity">
    <text evidence="2 7">Belongs to the EMP24/GP25L family.</text>
</comment>
<evidence type="ECO:0000256" key="2">
    <source>
        <dbReference type="ARBA" id="ARBA00007104"/>
    </source>
</evidence>
<protein>
    <submittedName>
        <fullName evidence="12">Transmembrane emp24 domain-containing protein 10-like isoform X1</fullName>
    </submittedName>
</protein>
<feature type="chain" id="PRO_5028159655" evidence="9">
    <location>
        <begin position="25"/>
        <end position="211"/>
    </location>
</feature>
<gene>
    <name evidence="12" type="primary">LOC116291097</name>
</gene>
<keyword evidence="3 7" id="KW-0812">Transmembrane</keyword>
<evidence type="ECO:0000256" key="1">
    <source>
        <dbReference type="ARBA" id="ARBA00004479"/>
    </source>
</evidence>
<feature type="transmembrane region" description="Helical" evidence="8">
    <location>
        <begin position="179"/>
        <end position="201"/>
    </location>
</feature>
<dbReference type="AlphaFoldDB" id="A0A6P8HCB2"/>
<comment type="subcellular location">
    <subcellularLocation>
        <location evidence="1 7">Membrane</location>
        <topology evidence="1 7">Single-pass type I membrane protein</topology>
    </subcellularLocation>
</comment>
<dbReference type="GO" id="GO:0016020">
    <property type="term" value="C:membrane"/>
    <property type="evidence" value="ECO:0007669"/>
    <property type="project" value="UniProtKB-SubCell"/>
</dbReference>
<dbReference type="KEGG" id="aten:116291097"/>
<keyword evidence="6 8" id="KW-0472">Membrane</keyword>
<feature type="signal peptide" evidence="9">
    <location>
        <begin position="1"/>
        <end position="24"/>
    </location>
</feature>
<dbReference type="GeneID" id="116291097"/>
<evidence type="ECO:0000256" key="7">
    <source>
        <dbReference type="RuleBase" id="RU003827"/>
    </source>
</evidence>
<sequence>MRVPRSIQLAVFLIICITSQLVQSISFALKANTKKCFMDGAKNDIPVKGEYYVSHNDRYAVKLTIKDARPDVNDLLYNKDNADKGKFAFTFDFDGVMEICFENKAPAGSGADRIVSLNVFLGFETKDYKDIATAQKLAPEEANVMRLSDMSQDLIKSFGWLIVKGDERHIANESTSGHILYLGTFLSFLLVALTAGQLIYLHRFFSSKKLI</sequence>
<accession>A0A6P8HCB2</accession>
<evidence type="ECO:0000256" key="6">
    <source>
        <dbReference type="ARBA" id="ARBA00023136"/>
    </source>
</evidence>
<evidence type="ECO:0000256" key="9">
    <source>
        <dbReference type="SAM" id="SignalP"/>
    </source>
</evidence>
<proteinExistence type="inferred from homology"/>
<feature type="domain" description="GOLD" evidence="10">
    <location>
        <begin position="34"/>
        <end position="121"/>
    </location>
</feature>